<evidence type="ECO:0000259" key="5">
    <source>
        <dbReference type="Pfam" id="PF14544"/>
    </source>
</evidence>
<dbReference type="InterPro" id="IPR004115">
    <property type="entry name" value="GAD-like_sf"/>
</dbReference>
<evidence type="ECO:0000256" key="4">
    <source>
        <dbReference type="ARBA" id="ARBA00022917"/>
    </source>
</evidence>
<dbReference type="SUPFAM" id="SSF46785">
    <property type="entry name" value="Winged helix' DNA-binding domain"/>
    <property type="match status" value="1"/>
</dbReference>
<dbReference type="GO" id="GO:0006412">
    <property type="term" value="P:translation"/>
    <property type="evidence" value="ECO:0007669"/>
    <property type="project" value="UniProtKB-KW"/>
</dbReference>
<dbReference type="Gene3D" id="1.10.10.10">
    <property type="entry name" value="Winged helix-like DNA-binding domain superfamily/Winged helix DNA-binding domain"/>
    <property type="match status" value="1"/>
</dbReference>
<name>A0A832V0E0_9ARCH</name>
<evidence type="ECO:0000259" key="6">
    <source>
        <dbReference type="Pfam" id="PF21715"/>
    </source>
</evidence>
<dbReference type="GO" id="GO:0004812">
    <property type="term" value="F:aminoacyl-tRNA ligase activity"/>
    <property type="evidence" value="ECO:0007669"/>
    <property type="project" value="InterPro"/>
</dbReference>
<feature type="domain" description="DUF4443" evidence="5">
    <location>
        <begin position="92"/>
        <end position="187"/>
    </location>
</feature>
<evidence type="ECO:0000256" key="2">
    <source>
        <dbReference type="ARBA" id="ARBA00022741"/>
    </source>
</evidence>
<dbReference type="GO" id="GO:0005737">
    <property type="term" value="C:cytoplasm"/>
    <property type="evidence" value="ECO:0007669"/>
    <property type="project" value="InterPro"/>
</dbReference>
<reference evidence="7 8" key="1">
    <citation type="journal article" name="Nat. Commun.">
        <title>Undinarchaeota illuminate DPANN phylogeny and the impact of gene transfer on archaeal evolution.</title>
        <authorList>
            <person name="Dombrowski N."/>
            <person name="Williams T.A."/>
            <person name="Sun J."/>
            <person name="Woodcroft B.J."/>
            <person name="Lee J.H."/>
            <person name="Minh B.Q."/>
            <person name="Rinke C."/>
            <person name="Spang A."/>
        </authorList>
    </citation>
    <scope>NUCLEOTIDE SEQUENCE [LARGE SCALE GENOMIC DNA]</scope>
    <source>
        <strain evidence="7">MAG_bin1129</strain>
    </source>
</reference>
<evidence type="ECO:0000313" key="8">
    <source>
        <dbReference type="Proteomes" id="UP000646946"/>
    </source>
</evidence>
<keyword evidence="1" id="KW-0436">Ligase</keyword>
<accession>A0A832V0E0</accession>
<evidence type="ECO:0000313" key="7">
    <source>
        <dbReference type="EMBL" id="HIK00574.1"/>
    </source>
</evidence>
<keyword evidence="3" id="KW-0067">ATP-binding</keyword>
<dbReference type="Pfam" id="PF21715">
    <property type="entry name" value="CggR_N"/>
    <property type="match status" value="1"/>
</dbReference>
<dbReference type="AlphaFoldDB" id="A0A832V0E0"/>
<dbReference type="InterPro" id="IPR036388">
    <property type="entry name" value="WH-like_DNA-bd_sf"/>
</dbReference>
<keyword evidence="2" id="KW-0547">Nucleotide-binding</keyword>
<dbReference type="Gene3D" id="3.30.1360.30">
    <property type="entry name" value="GAD-like domain"/>
    <property type="match status" value="1"/>
</dbReference>
<sequence length="193" mass="21009">MKNLLAPSFANFSEYDLIKALILIHEKPLGRNQLIRSLGLTEASTRSLMKKLSKAKFVRTTTKGISLNDNGKSFVHKIKAVLSGPVHIDFGDFSAAFKISNSSSMINLGLEQRDAAVRSGAEGCLVLIFKNNKLILPGVDSIETVYHDIFSGIKENFKLSEGDVIIVAFANTKRQAELGAFAAAKTLLLAKNI</sequence>
<evidence type="ECO:0000256" key="3">
    <source>
        <dbReference type="ARBA" id="ARBA00022840"/>
    </source>
</evidence>
<dbReference type="EMBL" id="DVAB01000028">
    <property type="protein sequence ID" value="HIK00574.1"/>
    <property type="molecule type" value="Genomic_DNA"/>
</dbReference>
<gene>
    <name evidence="7" type="ORF">H1016_03475</name>
</gene>
<keyword evidence="8" id="KW-1185">Reference proteome</keyword>
<feature type="domain" description="CggR N-terminal DNA binding" evidence="6">
    <location>
        <begin position="26"/>
        <end position="81"/>
    </location>
</feature>
<dbReference type="InterPro" id="IPR048715">
    <property type="entry name" value="CggR_N"/>
</dbReference>
<evidence type="ECO:0000256" key="1">
    <source>
        <dbReference type="ARBA" id="ARBA00022598"/>
    </source>
</evidence>
<dbReference type="SUPFAM" id="SSF55261">
    <property type="entry name" value="GAD domain-like"/>
    <property type="match status" value="1"/>
</dbReference>
<comment type="caution">
    <text evidence="7">The sequence shown here is derived from an EMBL/GenBank/DDBJ whole genome shotgun (WGS) entry which is preliminary data.</text>
</comment>
<dbReference type="Proteomes" id="UP000646946">
    <property type="component" value="Unassembled WGS sequence"/>
</dbReference>
<protein>
    <submittedName>
        <fullName evidence="7">DUF4443 domain-containing protein</fullName>
    </submittedName>
</protein>
<dbReference type="InterPro" id="IPR036390">
    <property type="entry name" value="WH_DNA-bd_sf"/>
</dbReference>
<keyword evidence="4" id="KW-0648">Protein biosynthesis</keyword>
<dbReference type="GO" id="GO:0005524">
    <property type="term" value="F:ATP binding"/>
    <property type="evidence" value="ECO:0007669"/>
    <property type="project" value="UniProtKB-KW"/>
</dbReference>
<dbReference type="Pfam" id="PF14544">
    <property type="entry name" value="DUF4443"/>
    <property type="match status" value="1"/>
</dbReference>
<organism evidence="7 8">
    <name type="scientific">Candidatus Naiadarchaeum limnaeum</name>
    <dbReference type="NCBI Taxonomy" id="2756139"/>
    <lineage>
        <taxon>Archaea</taxon>
        <taxon>Candidatus Undinarchaeota</taxon>
        <taxon>Candidatus Undinarchaeia</taxon>
        <taxon>Candidatus Naiadarchaeales</taxon>
        <taxon>Candidatus Naiadarchaeaceae</taxon>
        <taxon>Candidatus Naiadarchaeum</taxon>
    </lineage>
</organism>
<dbReference type="InterPro" id="IPR029349">
    <property type="entry name" value="DUF4443"/>
</dbReference>
<proteinExistence type="predicted"/>